<sequence>MANLTSRLLPGYALCLVPGIAKRPQTVAYGFRNRAKTLNMRSVSTIPQASASLAPIAPVKEVFLGTAKTSLSLAAIC</sequence>
<evidence type="ECO:0000313" key="2">
    <source>
        <dbReference type="Proteomes" id="UP000017836"/>
    </source>
</evidence>
<dbReference type="HOGENOM" id="CLU_2645220_0_0_1"/>
<dbReference type="Gramene" id="ERM98083">
    <property type="protein sequence ID" value="ERM98083"/>
    <property type="gene ID" value="AMTR_s00210p00029400"/>
</dbReference>
<organism evidence="1 2">
    <name type="scientific">Amborella trichopoda</name>
    <dbReference type="NCBI Taxonomy" id="13333"/>
    <lineage>
        <taxon>Eukaryota</taxon>
        <taxon>Viridiplantae</taxon>
        <taxon>Streptophyta</taxon>
        <taxon>Embryophyta</taxon>
        <taxon>Tracheophyta</taxon>
        <taxon>Spermatophyta</taxon>
        <taxon>Magnoliopsida</taxon>
        <taxon>Amborellales</taxon>
        <taxon>Amborellaceae</taxon>
        <taxon>Amborella</taxon>
    </lineage>
</organism>
<evidence type="ECO:0000313" key="1">
    <source>
        <dbReference type="EMBL" id="ERM98083.1"/>
    </source>
</evidence>
<feature type="non-terminal residue" evidence="1">
    <location>
        <position position="77"/>
    </location>
</feature>
<dbReference type="Proteomes" id="UP000017836">
    <property type="component" value="Unassembled WGS sequence"/>
</dbReference>
<keyword evidence="2" id="KW-1185">Reference proteome</keyword>
<gene>
    <name evidence="1" type="ORF">AMTR_s00210p00029400</name>
</gene>
<dbReference type="AlphaFoldDB" id="W1NRC1"/>
<name>W1NRC1_AMBTC</name>
<accession>W1NRC1</accession>
<dbReference type="EMBL" id="KI395531">
    <property type="protein sequence ID" value="ERM98083.1"/>
    <property type="molecule type" value="Genomic_DNA"/>
</dbReference>
<proteinExistence type="predicted"/>
<reference evidence="2" key="1">
    <citation type="journal article" date="2013" name="Science">
        <title>The Amborella genome and the evolution of flowering plants.</title>
        <authorList>
            <consortium name="Amborella Genome Project"/>
        </authorList>
    </citation>
    <scope>NUCLEOTIDE SEQUENCE [LARGE SCALE GENOMIC DNA]</scope>
</reference>
<protein>
    <submittedName>
        <fullName evidence="1">Uncharacterized protein</fullName>
    </submittedName>
</protein>